<organism evidence="4 5">
    <name type="scientific">Protomyces lactucae-debilis</name>
    <dbReference type="NCBI Taxonomy" id="2754530"/>
    <lineage>
        <taxon>Eukaryota</taxon>
        <taxon>Fungi</taxon>
        <taxon>Dikarya</taxon>
        <taxon>Ascomycota</taxon>
        <taxon>Taphrinomycotina</taxon>
        <taxon>Taphrinomycetes</taxon>
        <taxon>Taphrinales</taxon>
        <taxon>Protomycetaceae</taxon>
        <taxon>Protomyces</taxon>
    </lineage>
</organism>
<dbReference type="RefSeq" id="XP_040726197.1">
    <property type="nucleotide sequence ID" value="XM_040869151.1"/>
</dbReference>
<dbReference type="Gene3D" id="3.30.70.330">
    <property type="match status" value="1"/>
</dbReference>
<evidence type="ECO:0000313" key="4">
    <source>
        <dbReference type="EMBL" id="ORY83902.1"/>
    </source>
</evidence>
<gene>
    <name evidence="4" type="ORF">BCR37DRAFT_378915</name>
</gene>
<evidence type="ECO:0000259" key="3">
    <source>
        <dbReference type="PROSITE" id="PS50102"/>
    </source>
</evidence>
<dbReference type="Pfam" id="PF00076">
    <property type="entry name" value="RRM_1"/>
    <property type="match status" value="1"/>
</dbReference>
<keyword evidence="1" id="KW-0694">RNA-binding</keyword>
<dbReference type="InterPro" id="IPR000504">
    <property type="entry name" value="RRM_dom"/>
</dbReference>
<keyword evidence="5" id="KW-1185">Reference proteome</keyword>
<dbReference type="PROSITE" id="PS50102">
    <property type="entry name" value="RRM"/>
    <property type="match status" value="1"/>
</dbReference>
<feature type="compositionally biased region" description="Basic and acidic residues" evidence="2">
    <location>
        <begin position="43"/>
        <end position="52"/>
    </location>
</feature>
<sequence length="110" mass="12371">MRMATFEDSGKCKGFAFVDFKSVDEVKRVLANKKLRTMNGRKLKMEFGEDRSQRRKPFVRQPEESTRAPGRTEETGKRDPRTITPGAALTNAQRASTAIVASTGQKTTFE</sequence>
<dbReference type="InterPro" id="IPR035979">
    <property type="entry name" value="RBD_domain_sf"/>
</dbReference>
<feature type="region of interest" description="Disordered" evidence="2">
    <location>
        <begin position="42"/>
        <end position="87"/>
    </location>
</feature>
<proteinExistence type="predicted"/>
<dbReference type="InterPro" id="IPR012677">
    <property type="entry name" value="Nucleotide-bd_a/b_plait_sf"/>
</dbReference>
<reference evidence="4 5" key="1">
    <citation type="submission" date="2016-07" db="EMBL/GenBank/DDBJ databases">
        <title>Pervasive Adenine N6-methylation of Active Genes in Fungi.</title>
        <authorList>
            <consortium name="DOE Joint Genome Institute"/>
            <person name="Mondo S.J."/>
            <person name="Dannebaum R.O."/>
            <person name="Kuo R.C."/>
            <person name="Labutti K."/>
            <person name="Haridas S."/>
            <person name="Kuo A."/>
            <person name="Salamov A."/>
            <person name="Ahrendt S.R."/>
            <person name="Lipzen A."/>
            <person name="Sullivan W."/>
            <person name="Andreopoulos W.B."/>
            <person name="Clum A."/>
            <person name="Lindquist E."/>
            <person name="Daum C."/>
            <person name="Ramamoorthy G.K."/>
            <person name="Gryganskyi A."/>
            <person name="Culley D."/>
            <person name="Magnuson J.K."/>
            <person name="James T.Y."/>
            <person name="O'Malley M.A."/>
            <person name="Stajich J.E."/>
            <person name="Spatafora J.W."/>
            <person name="Visel A."/>
            <person name="Grigoriev I.V."/>
        </authorList>
    </citation>
    <scope>NUCLEOTIDE SEQUENCE [LARGE SCALE GENOMIC DNA]</scope>
    <source>
        <strain evidence="4 5">12-1054</strain>
    </source>
</reference>
<dbReference type="STRING" id="56484.A0A1Y2FIV3"/>
<dbReference type="GeneID" id="63785750"/>
<dbReference type="OMA" id="MRMATFE"/>
<evidence type="ECO:0000256" key="1">
    <source>
        <dbReference type="PROSITE-ProRule" id="PRU00176"/>
    </source>
</evidence>
<protein>
    <recommendedName>
        <fullName evidence="3">RRM domain-containing protein</fullName>
    </recommendedName>
</protein>
<dbReference type="GO" id="GO:0003723">
    <property type="term" value="F:RNA binding"/>
    <property type="evidence" value="ECO:0007669"/>
    <property type="project" value="UniProtKB-UniRule"/>
</dbReference>
<name>A0A1Y2FIV3_PROLT</name>
<feature type="domain" description="RRM" evidence="3">
    <location>
        <begin position="1"/>
        <end position="50"/>
    </location>
</feature>
<accession>A0A1Y2FIV3</accession>
<dbReference type="AlphaFoldDB" id="A0A1Y2FIV3"/>
<dbReference type="EMBL" id="MCFI01000007">
    <property type="protein sequence ID" value="ORY83902.1"/>
    <property type="molecule type" value="Genomic_DNA"/>
</dbReference>
<dbReference type="SUPFAM" id="SSF54928">
    <property type="entry name" value="RNA-binding domain, RBD"/>
    <property type="match status" value="1"/>
</dbReference>
<comment type="caution">
    <text evidence="4">The sequence shown here is derived from an EMBL/GenBank/DDBJ whole genome shotgun (WGS) entry which is preliminary data.</text>
</comment>
<feature type="compositionally biased region" description="Basic and acidic residues" evidence="2">
    <location>
        <begin position="61"/>
        <end position="81"/>
    </location>
</feature>
<dbReference type="Proteomes" id="UP000193685">
    <property type="component" value="Unassembled WGS sequence"/>
</dbReference>
<evidence type="ECO:0000256" key="2">
    <source>
        <dbReference type="SAM" id="MobiDB-lite"/>
    </source>
</evidence>
<evidence type="ECO:0000313" key="5">
    <source>
        <dbReference type="Proteomes" id="UP000193685"/>
    </source>
</evidence>
<dbReference type="OrthoDB" id="1875751at2759"/>